<dbReference type="GO" id="GO:0006508">
    <property type="term" value="P:proteolysis"/>
    <property type="evidence" value="ECO:0007669"/>
    <property type="project" value="UniProtKB-KW"/>
</dbReference>
<feature type="transmembrane region" description="Helical" evidence="8">
    <location>
        <begin position="110"/>
        <end position="128"/>
    </location>
</feature>
<dbReference type="Pfam" id="PF04647">
    <property type="entry name" value="AgrB"/>
    <property type="match status" value="1"/>
</dbReference>
<accession>A0A1W1VY76</accession>
<keyword evidence="6 8" id="KW-1133">Transmembrane helix</keyword>
<evidence type="ECO:0000256" key="3">
    <source>
        <dbReference type="ARBA" id="ARBA00022670"/>
    </source>
</evidence>
<evidence type="ECO:0000313" key="10">
    <source>
        <dbReference type="Proteomes" id="UP000192569"/>
    </source>
</evidence>
<protein>
    <submittedName>
        <fullName evidence="9">Accessory gene regulator B</fullName>
    </submittedName>
</protein>
<evidence type="ECO:0000256" key="8">
    <source>
        <dbReference type="SAM" id="Phobius"/>
    </source>
</evidence>
<keyword evidence="7 8" id="KW-0472">Membrane</keyword>
<name>A0A1W1VY76_9FIRM</name>
<dbReference type="GO" id="GO:0009372">
    <property type="term" value="P:quorum sensing"/>
    <property type="evidence" value="ECO:0007669"/>
    <property type="project" value="UniProtKB-KW"/>
</dbReference>
<feature type="transmembrane region" description="Helical" evidence="8">
    <location>
        <begin position="148"/>
        <end position="167"/>
    </location>
</feature>
<gene>
    <name evidence="9" type="ORF">SAMN00808754_2196</name>
</gene>
<dbReference type="InterPro" id="IPR006741">
    <property type="entry name" value="AgrB"/>
</dbReference>
<evidence type="ECO:0000256" key="4">
    <source>
        <dbReference type="ARBA" id="ARBA00022692"/>
    </source>
</evidence>
<feature type="transmembrane region" description="Helical" evidence="8">
    <location>
        <begin position="84"/>
        <end position="104"/>
    </location>
</feature>
<dbReference type="STRING" id="698762.SAMN00808754_2196"/>
<dbReference type="Proteomes" id="UP000192569">
    <property type="component" value="Chromosome I"/>
</dbReference>
<dbReference type="SMART" id="SM00793">
    <property type="entry name" value="AgrB"/>
    <property type="match status" value="1"/>
</dbReference>
<proteinExistence type="predicted"/>
<dbReference type="GO" id="GO:0008233">
    <property type="term" value="F:peptidase activity"/>
    <property type="evidence" value="ECO:0007669"/>
    <property type="project" value="UniProtKB-KW"/>
</dbReference>
<evidence type="ECO:0000256" key="5">
    <source>
        <dbReference type="ARBA" id="ARBA00022801"/>
    </source>
</evidence>
<keyword evidence="4 8" id="KW-0812">Transmembrane</keyword>
<organism evidence="9 10">
    <name type="scientific">Thermanaeromonas toyohensis ToBE</name>
    <dbReference type="NCBI Taxonomy" id="698762"/>
    <lineage>
        <taxon>Bacteria</taxon>
        <taxon>Bacillati</taxon>
        <taxon>Bacillota</taxon>
        <taxon>Clostridia</taxon>
        <taxon>Neomoorellales</taxon>
        <taxon>Neomoorellaceae</taxon>
        <taxon>Thermanaeromonas</taxon>
    </lineage>
</organism>
<reference evidence="9 10" key="1">
    <citation type="submission" date="2017-04" db="EMBL/GenBank/DDBJ databases">
        <authorList>
            <person name="Afonso C.L."/>
            <person name="Miller P.J."/>
            <person name="Scott M.A."/>
            <person name="Spackman E."/>
            <person name="Goraichik I."/>
            <person name="Dimitrov K.M."/>
            <person name="Suarez D.L."/>
            <person name="Swayne D.E."/>
        </authorList>
    </citation>
    <scope>NUCLEOTIDE SEQUENCE [LARGE SCALE GENOMIC DNA]</scope>
    <source>
        <strain evidence="9 10">ToBE</strain>
    </source>
</reference>
<keyword evidence="3" id="KW-0645">Protease</keyword>
<keyword evidence="10" id="KW-1185">Reference proteome</keyword>
<dbReference type="AlphaFoldDB" id="A0A1W1VY76"/>
<evidence type="ECO:0000256" key="6">
    <source>
        <dbReference type="ARBA" id="ARBA00022989"/>
    </source>
</evidence>
<dbReference type="OrthoDB" id="2854767at2"/>
<keyword evidence="1" id="KW-1003">Cell membrane</keyword>
<keyword evidence="2" id="KW-0673">Quorum sensing</keyword>
<feature type="transmembrane region" description="Helical" evidence="8">
    <location>
        <begin position="173"/>
        <end position="195"/>
    </location>
</feature>
<dbReference type="GO" id="GO:0016020">
    <property type="term" value="C:membrane"/>
    <property type="evidence" value="ECO:0007669"/>
    <property type="project" value="InterPro"/>
</dbReference>
<sequence length="202" mass="21406">MSINKAAHSLARYLSTELKTTKAQEEVLAYGLELIFLGAIGLLAVALAGYLVGAPAETLAALISASLLRLPGGGIHLSSPVKCLSFTAVIFSIMGFLSRGITGYSLDKPYIAFAILFSGLLSLAASFWQAPVTSPTKPINSPVIRRRLRRTAVGVSIVVPLLLLLISSRWPSLALAGAVGLAWQGAIIFLASILYNKEVRWG</sequence>
<feature type="transmembrane region" description="Helical" evidence="8">
    <location>
        <begin position="27"/>
        <end position="52"/>
    </location>
</feature>
<keyword evidence="5" id="KW-0378">Hydrolase</keyword>
<evidence type="ECO:0000313" key="9">
    <source>
        <dbReference type="EMBL" id="SMB98200.1"/>
    </source>
</evidence>
<dbReference type="EMBL" id="LT838272">
    <property type="protein sequence ID" value="SMB98200.1"/>
    <property type="molecule type" value="Genomic_DNA"/>
</dbReference>
<evidence type="ECO:0000256" key="7">
    <source>
        <dbReference type="ARBA" id="ARBA00023136"/>
    </source>
</evidence>
<dbReference type="RefSeq" id="WP_084665757.1">
    <property type="nucleotide sequence ID" value="NZ_LT838272.1"/>
</dbReference>
<evidence type="ECO:0000256" key="1">
    <source>
        <dbReference type="ARBA" id="ARBA00022475"/>
    </source>
</evidence>
<evidence type="ECO:0000256" key="2">
    <source>
        <dbReference type="ARBA" id="ARBA00022654"/>
    </source>
</evidence>